<gene>
    <name evidence="1" type="ORF">BV25DRAFT_1845859</name>
</gene>
<accession>A0ACB8TI70</accession>
<protein>
    <submittedName>
        <fullName evidence="1">Nop52-domain-containing protein</fullName>
    </submittedName>
</protein>
<sequence length="324" mass="36737">MASPSTSTSAVPPLGKYLASTDKKTRDKAIKSLSAFLSDPDRAALSENDMTKLWKGIFYCFWMSDKPLVQQALASELANLILTIDSNPSSLAFLRGFWRMTVREWNGIDRLRIDKYYMLVRRFVNASFRLLLRAEWDTSIFQEYNDILTMKGGPLCPDDNRVPLSLGYHLADIYLEELDKVLAGGAKDEDRELPLPAPLDIILSPFLALAARTPSKDAYERVKEAILSPLITSLTPPRTEELHAPKRRRLFDNDYPSMVANSCISDMQPPGTADRAIIRQAILKKIFSVASESETRDSNRRKLYAFWKSHVEEDEEEERPVDAS</sequence>
<reference evidence="1" key="1">
    <citation type="submission" date="2021-03" db="EMBL/GenBank/DDBJ databases">
        <authorList>
            <consortium name="DOE Joint Genome Institute"/>
            <person name="Ahrendt S."/>
            <person name="Looney B.P."/>
            <person name="Miyauchi S."/>
            <person name="Morin E."/>
            <person name="Drula E."/>
            <person name="Courty P.E."/>
            <person name="Chicoki N."/>
            <person name="Fauchery L."/>
            <person name="Kohler A."/>
            <person name="Kuo A."/>
            <person name="Labutti K."/>
            <person name="Pangilinan J."/>
            <person name="Lipzen A."/>
            <person name="Riley R."/>
            <person name="Andreopoulos W."/>
            <person name="He G."/>
            <person name="Johnson J."/>
            <person name="Barry K.W."/>
            <person name="Grigoriev I.V."/>
            <person name="Nagy L."/>
            <person name="Hibbett D."/>
            <person name="Henrissat B."/>
            <person name="Matheny P.B."/>
            <person name="Labbe J."/>
            <person name="Martin F."/>
        </authorList>
    </citation>
    <scope>NUCLEOTIDE SEQUENCE</scope>
    <source>
        <strain evidence="1">HHB10654</strain>
    </source>
</reference>
<comment type="caution">
    <text evidence="1">The sequence shown here is derived from an EMBL/GenBank/DDBJ whole genome shotgun (WGS) entry which is preliminary data.</text>
</comment>
<keyword evidence="2" id="KW-1185">Reference proteome</keyword>
<dbReference type="Proteomes" id="UP000814140">
    <property type="component" value="Unassembled WGS sequence"/>
</dbReference>
<name>A0ACB8TI70_9AGAM</name>
<proteinExistence type="predicted"/>
<evidence type="ECO:0000313" key="1">
    <source>
        <dbReference type="EMBL" id="KAI0068126.1"/>
    </source>
</evidence>
<dbReference type="EMBL" id="MU277188">
    <property type="protein sequence ID" value="KAI0068126.1"/>
    <property type="molecule type" value="Genomic_DNA"/>
</dbReference>
<evidence type="ECO:0000313" key="2">
    <source>
        <dbReference type="Proteomes" id="UP000814140"/>
    </source>
</evidence>
<reference evidence="1" key="2">
    <citation type="journal article" date="2022" name="New Phytol.">
        <title>Evolutionary transition to the ectomycorrhizal habit in the genomes of a hyperdiverse lineage of mushroom-forming fungi.</title>
        <authorList>
            <person name="Looney B."/>
            <person name="Miyauchi S."/>
            <person name="Morin E."/>
            <person name="Drula E."/>
            <person name="Courty P.E."/>
            <person name="Kohler A."/>
            <person name="Kuo A."/>
            <person name="LaButti K."/>
            <person name="Pangilinan J."/>
            <person name="Lipzen A."/>
            <person name="Riley R."/>
            <person name="Andreopoulos W."/>
            <person name="He G."/>
            <person name="Johnson J."/>
            <person name="Nolan M."/>
            <person name="Tritt A."/>
            <person name="Barry K.W."/>
            <person name="Grigoriev I.V."/>
            <person name="Nagy L.G."/>
            <person name="Hibbett D."/>
            <person name="Henrissat B."/>
            <person name="Matheny P.B."/>
            <person name="Labbe J."/>
            <person name="Martin F.M."/>
        </authorList>
    </citation>
    <scope>NUCLEOTIDE SEQUENCE</scope>
    <source>
        <strain evidence="1">HHB10654</strain>
    </source>
</reference>
<organism evidence="1 2">
    <name type="scientific">Artomyces pyxidatus</name>
    <dbReference type="NCBI Taxonomy" id="48021"/>
    <lineage>
        <taxon>Eukaryota</taxon>
        <taxon>Fungi</taxon>
        <taxon>Dikarya</taxon>
        <taxon>Basidiomycota</taxon>
        <taxon>Agaricomycotina</taxon>
        <taxon>Agaricomycetes</taxon>
        <taxon>Russulales</taxon>
        <taxon>Auriscalpiaceae</taxon>
        <taxon>Artomyces</taxon>
    </lineage>
</organism>